<evidence type="ECO:0000313" key="2">
    <source>
        <dbReference type="EMBL" id="EQC26140.1"/>
    </source>
</evidence>
<dbReference type="Proteomes" id="UP000030762">
    <property type="component" value="Unassembled WGS sequence"/>
</dbReference>
<dbReference type="VEuPathDB" id="FungiDB:SDRG_16030"/>
<dbReference type="OMA" id="NIYCEST"/>
<dbReference type="PANTHER" id="PTHR46455:SF5">
    <property type="entry name" value="SET AND MYND DOMAIN CONTAINING, ARTHROPOD-SPECIFIC, MEMBER 4, ISOFORM A"/>
    <property type="match status" value="1"/>
</dbReference>
<dbReference type="EMBL" id="JH767241">
    <property type="protein sequence ID" value="EQC26140.1"/>
    <property type="molecule type" value="Genomic_DNA"/>
</dbReference>
<dbReference type="InParanoid" id="T0PYJ4"/>
<accession>T0PYJ4</accession>
<gene>
    <name evidence="2" type="ORF">SDRG_16030</name>
</gene>
<evidence type="ECO:0000259" key="1">
    <source>
        <dbReference type="Pfam" id="PF00856"/>
    </source>
</evidence>
<dbReference type="SUPFAM" id="SSF82199">
    <property type="entry name" value="SET domain"/>
    <property type="match status" value="1"/>
</dbReference>
<evidence type="ECO:0000313" key="3">
    <source>
        <dbReference type="Proteomes" id="UP000030762"/>
    </source>
</evidence>
<name>T0PYJ4_SAPDV</name>
<feature type="domain" description="SET" evidence="1">
    <location>
        <begin position="78"/>
        <end position="285"/>
    </location>
</feature>
<dbReference type="InterPro" id="IPR053010">
    <property type="entry name" value="SET_SmydA-8"/>
</dbReference>
<dbReference type="InterPro" id="IPR011990">
    <property type="entry name" value="TPR-like_helical_dom_sf"/>
</dbReference>
<sequence length="510" mass="55744">MRMLATQAAPCLYLQAFWDVPQPEARNRITLRWRGRRRSSGRITFLLELDTAAMTLNFNAPAFAAAKVSQDISAPITAASAFAAGDVIFAEEALVSSSFGLMDEEDHEDDCDDDNCGGCREVDEDEKEELDDEDLAAVSPAAAAAFDELNIYCESTDVLGMVDVRKNMLKLFRLYENDSNALQTIFGFKVSAKEAADYLEAAVGLRAAVPTVIPAGLTDDQVAHVIGVLNKYCIPLDDIRGSGLFLYVAKLTHSCTPNCNFTDSGKNIWVTAIKPIAAGETLTVDLYDLTYQPQAERTKSLAEDEATCNCGICAGTLPDKCRAFKCKDAACAGIVHPIKNTFACTACGKMFTNEQVEEVETLEITLPEEIDATSVEELDAAIAASPLHKYHYIFHAALTAMVEEAVEDENLTEADAIAIYRRILDCLEYVIDVPHGEKVSVYNSIAQMNISTGDIPAATEAYTAAYNMAKTCYGADYEETTMFKQLMEHTPTTPEEMMAVYGYELVDETA</sequence>
<dbReference type="PANTHER" id="PTHR46455">
    <property type="entry name" value="SET AND MYND DOMAIN CONTAINING, ARTHROPOD-SPECIFIC, MEMBER 4, ISOFORM A"/>
    <property type="match status" value="1"/>
</dbReference>
<proteinExistence type="predicted"/>
<dbReference type="RefSeq" id="XP_008620442.1">
    <property type="nucleotide sequence ID" value="XM_008622220.1"/>
</dbReference>
<dbReference type="GeneID" id="19956757"/>
<dbReference type="Gene3D" id="2.170.270.10">
    <property type="entry name" value="SET domain"/>
    <property type="match status" value="1"/>
</dbReference>
<dbReference type="AlphaFoldDB" id="T0PYJ4"/>
<dbReference type="Gene3D" id="1.25.40.10">
    <property type="entry name" value="Tetratricopeptide repeat domain"/>
    <property type="match status" value="1"/>
</dbReference>
<dbReference type="CDD" id="cd20071">
    <property type="entry name" value="SET_SMYD"/>
    <property type="match status" value="1"/>
</dbReference>
<dbReference type="OrthoDB" id="265717at2759"/>
<organism evidence="2 3">
    <name type="scientific">Saprolegnia diclina (strain VS20)</name>
    <dbReference type="NCBI Taxonomy" id="1156394"/>
    <lineage>
        <taxon>Eukaryota</taxon>
        <taxon>Sar</taxon>
        <taxon>Stramenopiles</taxon>
        <taxon>Oomycota</taxon>
        <taxon>Saprolegniomycetes</taxon>
        <taxon>Saprolegniales</taxon>
        <taxon>Saprolegniaceae</taxon>
        <taxon>Saprolegnia</taxon>
    </lineage>
</organism>
<dbReference type="Pfam" id="PF00856">
    <property type="entry name" value="SET"/>
    <property type="match status" value="1"/>
</dbReference>
<dbReference type="InterPro" id="IPR001214">
    <property type="entry name" value="SET_dom"/>
</dbReference>
<keyword evidence="3" id="KW-1185">Reference proteome</keyword>
<dbReference type="STRING" id="1156394.T0PYJ4"/>
<dbReference type="InterPro" id="IPR046341">
    <property type="entry name" value="SET_dom_sf"/>
</dbReference>
<protein>
    <recommendedName>
        <fullName evidence="1">SET domain-containing protein</fullName>
    </recommendedName>
</protein>
<reference evidence="2 3" key="1">
    <citation type="submission" date="2012-04" db="EMBL/GenBank/DDBJ databases">
        <title>The Genome Sequence of Saprolegnia declina VS20.</title>
        <authorList>
            <consortium name="The Broad Institute Genome Sequencing Platform"/>
            <person name="Russ C."/>
            <person name="Nusbaum C."/>
            <person name="Tyler B."/>
            <person name="van West P."/>
            <person name="Dieguez-Uribeondo J."/>
            <person name="de Bruijn I."/>
            <person name="Tripathy S."/>
            <person name="Jiang R."/>
            <person name="Young S.K."/>
            <person name="Zeng Q."/>
            <person name="Gargeya S."/>
            <person name="Fitzgerald M."/>
            <person name="Haas B."/>
            <person name="Abouelleil A."/>
            <person name="Alvarado L."/>
            <person name="Arachchi H.M."/>
            <person name="Berlin A."/>
            <person name="Chapman S.B."/>
            <person name="Goldberg J."/>
            <person name="Griggs A."/>
            <person name="Gujja S."/>
            <person name="Hansen M."/>
            <person name="Howarth C."/>
            <person name="Imamovic A."/>
            <person name="Larimer J."/>
            <person name="McCowen C."/>
            <person name="Montmayeur A."/>
            <person name="Murphy C."/>
            <person name="Neiman D."/>
            <person name="Pearson M."/>
            <person name="Priest M."/>
            <person name="Roberts A."/>
            <person name="Saif S."/>
            <person name="Shea T."/>
            <person name="Sisk P."/>
            <person name="Sykes S."/>
            <person name="Wortman J."/>
            <person name="Nusbaum C."/>
            <person name="Birren B."/>
        </authorList>
    </citation>
    <scope>NUCLEOTIDE SEQUENCE [LARGE SCALE GENOMIC DNA]</scope>
    <source>
        <strain evidence="2 3">VS20</strain>
    </source>
</reference>
<dbReference type="eggNOG" id="ENOG502SBR1">
    <property type="taxonomic scope" value="Eukaryota"/>
</dbReference>